<evidence type="ECO:0000256" key="3">
    <source>
        <dbReference type="ARBA" id="ARBA00023055"/>
    </source>
</evidence>
<comment type="caution">
    <text evidence="9">The sequence shown here is derived from an EMBL/GenBank/DDBJ whole genome shotgun (WGS) entry which is preliminary data.</text>
</comment>
<dbReference type="GO" id="GO:0007005">
    <property type="term" value="P:mitochondrion organization"/>
    <property type="evidence" value="ECO:0007669"/>
    <property type="project" value="TreeGrafter"/>
</dbReference>
<feature type="domain" description="VPS13-like middle region" evidence="6">
    <location>
        <begin position="1159"/>
        <end position="1886"/>
    </location>
</feature>
<evidence type="ECO:0000259" key="6">
    <source>
        <dbReference type="Pfam" id="PF25033"/>
    </source>
</evidence>
<dbReference type="InterPro" id="IPR056747">
    <property type="entry name" value="VPS13-like_M"/>
</dbReference>
<feature type="domain" description="Vacuolar protein sorting-associated protein 13 VPS13 adaptor binding" evidence="7">
    <location>
        <begin position="1951"/>
        <end position="2529"/>
    </location>
</feature>
<dbReference type="GO" id="GO:0045324">
    <property type="term" value="P:late endosome to vacuole transport"/>
    <property type="evidence" value="ECO:0007669"/>
    <property type="project" value="TreeGrafter"/>
</dbReference>
<evidence type="ECO:0000256" key="2">
    <source>
        <dbReference type="ARBA" id="ARBA00022448"/>
    </source>
</evidence>
<feature type="domain" description="Intermembrane lipid transfer protein VPS13-like C-terminal" evidence="8">
    <location>
        <begin position="3068"/>
        <end position="3173"/>
    </location>
</feature>
<keyword evidence="10" id="KW-1185">Reference proteome</keyword>
<dbReference type="Pfam" id="PF25033">
    <property type="entry name" value="VPS13_M"/>
    <property type="match status" value="1"/>
</dbReference>
<feature type="compositionally biased region" description="Basic and acidic residues" evidence="4">
    <location>
        <begin position="918"/>
        <end position="927"/>
    </location>
</feature>
<evidence type="ECO:0000313" key="9">
    <source>
        <dbReference type="EMBL" id="KAG2195113.1"/>
    </source>
</evidence>
<comment type="similarity">
    <text evidence="1">Belongs to the VPS13 family.</text>
</comment>
<gene>
    <name evidence="9" type="ORF">INT46_001293</name>
</gene>
<dbReference type="Pfam" id="PF25036">
    <property type="entry name" value="VPS13_VAB"/>
    <property type="match status" value="1"/>
</dbReference>
<dbReference type="Pfam" id="PF12624">
    <property type="entry name" value="VPS13_N"/>
    <property type="match status" value="1"/>
</dbReference>
<dbReference type="InterPro" id="IPR026854">
    <property type="entry name" value="VPS13_N"/>
</dbReference>
<keyword evidence="2" id="KW-0813">Transport</keyword>
<dbReference type="GO" id="GO:0045053">
    <property type="term" value="P:protein retention in Golgi apparatus"/>
    <property type="evidence" value="ECO:0007669"/>
    <property type="project" value="TreeGrafter"/>
</dbReference>
<reference evidence="9" key="1">
    <citation type="submission" date="2020-12" db="EMBL/GenBank/DDBJ databases">
        <title>Metabolic potential, ecology and presence of endohyphal bacteria is reflected in genomic diversity of Mucoromycotina.</title>
        <authorList>
            <person name="Muszewska A."/>
            <person name="Okrasinska A."/>
            <person name="Steczkiewicz K."/>
            <person name="Drgas O."/>
            <person name="Orlowska M."/>
            <person name="Perlinska-Lenart U."/>
            <person name="Aleksandrzak-Piekarczyk T."/>
            <person name="Szatraj K."/>
            <person name="Zielenkiewicz U."/>
            <person name="Pilsyk S."/>
            <person name="Malc E."/>
            <person name="Mieczkowski P."/>
            <person name="Kruszewska J.S."/>
            <person name="Biernat P."/>
            <person name="Pawlowska J."/>
        </authorList>
    </citation>
    <scope>NUCLEOTIDE SEQUENCE</scope>
    <source>
        <strain evidence="9">CBS 226.32</strain>
    </source>
</reference>
<evidence type="ECO:0000313" key="10">
    <source>
        <dbReference type="Proteomes" id="UP000650833"/>
    </source>
</evidence>
<evidence type="ECO:0000259" key="5">
    <source>
        <dbReference type="Pfam" id="PF12624"/>
    </source>
</evidence>
<dbReference type="GO" id="GO:0006623">
    <property type="term" value="P:protein targeting to vacuole"/>
    <property type="evidence" value="ECO:0007669"/>
    <property type="project" value="TreeGrafter"/>
</dbReference>
<organism evidence="9 10">
    <name type="scientific">Mucor plumbeus</name>
    <dbReference type="NCBI Taxonomy" id="97098"/>
    <lineage>
        <taxon>Eukaryota</taxon>
        <taxon>Fungi</taxon>
        <taxon>Fungi incertae sedis</taxon>
        <taxon>Mucoromycota</taxon>
        <taxon>Mucoromycotina</taxon>
        <taxon>Mucoromycetes</taxon>
        <taxon>Mucorales</taxon>
        <taxon>Mucorineae</taxon>
        <taxon>Mucoraceae</taxon>
        <taxon>Mucor</taxon>
    </lineage>
</organism>
<dbReference type="EMBL" id="JAEPRC010000540">
    <property type="protein sequence ID" value="KAG2195113.1"/>
    <property type="molecule type" value="Genomic_DNA"/>
</dbReference>
<protein>
    <recommendedName>
        <fullName evidence="11">Vacuolar protein sorting-associated protein</fullName>
    </recommendedName>
</protein>
<dbReference type="InterPro" id="IPR026847">
    <property type="entry name" value="VPS13"/>
</dbReference>
<evidence type="ECO:0008006" key="11">
    <source>
        <dbReference type="Google" id="ProtNLM"/>
    </source>
</evidence>
<dbReference type="PANTHER" id="PTHR16166">
    <property type="entry name" value="VACUOLAR PROTEIN SORTING-ASSOCIATED PROTEIN VPS13"/>
    <property type="match status" value="1"/>
</dbReference>
<accession>A0A8H7UWW9</accession>
<dbReference type="OrthoDB" id="428159at2759"/>
<keyword evidence="3" id="KW-0445">Lipid transport</keyword>
<evidence type="ECO:0000259" key="7">
    <source>
        <dbReference type="Pfam" id="PF25036"/>
    </source>
</evidence>
<dbReference type="Pfam" id="PF25037">
    <property type="entry name" value="VPS13_C"/>
    <property type="match status" value="1"/>
</dbReference>
<dbReference type="PANTHER" id="PTHR16166:SF93">
    <property type="entry name" value="INTERMEMBRANE LIPID TRANSFER PROTEIN VPS13"/>
    <property type="match status" value="1"/>
</dbReference>
<feature type="domain" description="Chorein N-terminal" evidence="5">
    <location>
        <begin position="1"/>
        <end position="943"/>
    </location>
</feature>
<evidence type="ECO:0000259" key="8">
    <source>
        <dbReference type="Pfam" id="PF25037"/>
    </source>
</evidence>
<evidence type="ECO:0000256" key="4">
    <source>
        <dbReference type="SAM" id="MobiDB-lite"/>
    </source>
</evidence>
<dbReference type="InterPro" id="IPR056748">
    <property type="entry name" value="VPS13-like_C"/>
</dbReference>
<dbReference type="Proteomes" id="UP000650833">
    <property type="component" value="Unassembled WGS sequence"/>
</dbReference>
<name>A0A8H7UWW9_9FUNG</name>
<dbReference type="InterPro" id="IPR009543">
    <property type="entry name" value="VPS13_VAB"/>
</dbReference>
<evidence type="ECO:0000256" key="1">
    <source>
        <dbReference type="ARBA" id="ARBA00006545"/>
    </source>
</evidence>
<sequence>MLESVVSTLLNRVLGAYVSNLNYSQLKVGIWSGEVTLHDLKLRREALDKFNLPVDVLEGYLGELTLTIPWSNLRGKPVVIHVKDAYVLAVPRNESTMTAEELAQRDQDAKMRKLENAELMVDASEHDTAEDAKNNTFANQLLTKILNNLQFSITNIHIRYEDDISTDHRFAAGVTLSELSAITTDENWIANTISETVNTIHKLATLESLSVYWDTNAPTLSQNEDHSAFKDLIATKHHVPNEHQYVLKPVSGTGRVKLFKNFGEEIPKIDANLLFDELSFAVDNEQYRDTILMIDLFHSYLKKQKYKKLHPSNDMTPKSNPMEYFRFAGNAVLSEIHERNERWTWKRIKKRSDDRKLYLECYVQYKLDRASPEELDKLHKLEKELSYEDLRFYRSLAKPKLRSEKARIAAIEKKRKEAAAANRANQGWGISNWWYGSGNNPANTSNDETSDEDLVITEEQKLEFYDVIDYDADKAAIAASIDLPKDTMLLSLTTSLNKGSFTVRKDPHDKPADLVSLVFDNVSLGMVQYVESFTATAALGDLCLYDGIRVNSPYYKLMGAKDKDNTDEEKLKKRRISSSAAELLSHATIQDPFFTVKFEHKPLDNRADNAIALFMRNIDIVYNPLVIHEIVDFFKPPETSADSINALIEVAGDTLEDIKNQTRASLEFALDQHTTFDLQIDMDAPVIIIPEDCSSITSRGIVMDAGHINVESKLAPPDALNLLKSKSAADMTIEDNMKLRELMYDKFTVQLTQTKILVGSIETCLVQVRTPREELSYLHLVDRIDMTFLAELCIIRKSVEMPRFKISGHLPLLKVNFSDTKYRGIMQLPRLIDESGLLGDKKANETVQAGNEYASIDKRNQVDQRWFNLMNTPLWSKNKDDVFMDTDSDHSSDEKEDSSIAETVETEVTDLTSTNKQSKTEKDKNGKDIINMEERMFELNFKVDRVLANVLEAQHHENADVPETLLCEVDLQNLVLGYSMRPMDMTVNLTLQSLDVTDRMKHGNEFKYLVTSDQYALQPGQNHGQGEMKNLVNVEYVRCDKTSPEYVSKYKGIDQTVQVTLSTLNFIITRSSVLQLHSFVLRTFVDDEVTNDTSSHAISNDSNRRQSISLPAVTSLNAPASKDSSSIYVRLLLDSVNFVLNNDGVRLATGELSLGDLSTIILDGQVNVAAKFANFTLTDNLTPTHNSPQHSTSNQLLTIQGEELIDLRYNSYINDGREGYPGHDHALYIRMGSAQFNFLEQPIHQFMDYLSKFAEMKSTYDMARQAALESAQQLGQAATKMHFDIVIETPVVLFPENHQNTSDVVVAHLGEIWASNSFVDESDGCINTIKAGLRAINLTSKFNISQQLQTLPIVDDIDLNLDIKIPQEISKTRPNVDICGSIQDVTMRLTERQYVFLMDAINMFSRVFSSSPEEASSTLASDGPTFANNSSDLLKIASESSSSNKKTIEMFTENDKTHKLPRIQITLNAKTIGLEIYRNNTDIEAKSIQKPDSLARIALNNTNVKFNMYNDDSMDVNLVVHSLTVDDTRPGINSKFKHIVPVIEDGHQFELQLDLKEPDPVRSGIVVMTVKDPKVILSLDHAFLLKDFFTLPFNEKAEEHRNPDTNQDQQQPQPQGMELSYLLTIVNAEFILLANPDHADSEAVVLSTKELLITQQTKTAFVVKQMGMFLCRMDMRKKSTLRFIQPFDVNLSMNGNPKNDQGGLLTDLVMNIDPLVLRLSYRDAMLVTDIFNKAYELYSASIKDGENTQQTTAEYAQSLISTSNQKDIDRLNEIALAQESLRISFHGAQIILIEELHETPMVDMNLKPFNVEVANWSKALSAMVEFQTYINYFNIKNSHWEPLMEPWNFRLEVARNPSTKNDPLNVKLISNSILNVNITHTFLESAYNTMHLMDKQKNTIFNGERGTVAPYELRNRTGYNIMVWNSTNSKDGPVIKEIKDGSNKPWWFEDWKTRRETTSFASNNLNVQIDGAMWESLRDIQLDTEGEHMHSLRPMVKNVQHRIVFDVKLVDNIKIVTIRSSLVIENRTLLSVDVASIDPSGKMDGSVKKVAPGEDYSIPIEKAYTNRFCIRPDAGFGYRWTEKAFHWKDFASPAKPQGTFSCLAEEADNNMPPFIFQINARLDKKSILFGQYPVMGIRLSAPIEIENLLPFDFNFRIVDKTSGQDFSSYLRKGGITPIHVIENGHLVLLNVEMPDTDYKRSEYAIISTKRTDDLDIDHSIELISRKDKSKLNIRINTLDIPNSGGAKKYSIFSPYIIINKTGLPISFKEKPAWSDALYSLGETVTMCRPGPKPEPFMYSYPQVDNRNRTLIQVDKSEWSQPLSFEAIGSVYDVALPNSARSEEIHVGINVQEGQGKFKLTKTITITPRFVLSNQTDENIRYRVPETKNDYILEASQRIPLYNIRIQNEKQLTIKLEGYSNSWSAPFNIQDIGDVHIRLSNDYGNQDTLIKVTTAIQDATIFIVLRKEAENNWPYLLDNKTNEDMIFYQEDPVVLRDDYSSAPVRNPRIKRYRLLANSSVPYSWDLPAYKDKKIILSINGRERSINLQEIGNMLPFRHTTREGTPTITSIDVKIRGSRRILELKPFSQSESLFKPVSSNSSLARVDSSASISSADSIAKEGFEAADMDMSVNAVFQIQLKEVGISMINRQLQELAYATLKGIDLKLTDSAMYHSLRWNIDWVQIDNQMYGSVFPILLYPTNLTDNGNRKDNNILPTVQMALDRVKDDSHGVVYFKYFSILLQEMSIELDETFVYAVMDFVHINDGQTVNDPTNDAKLWEYTTDIPDVKPHDTIAQIYFEVFSIQPIRFDLSFLRFDQDDDKNNVHQTSTPLMYLVNALTMAIGNINQAPLRFNALAIENIMASGPDLANRISIHYSDQLIYQVHRILGSADFLGNPVGLFNNLSSGVAELFYEPWQGLIMSDRPQDLGYGIAKGFGGFVKKSVFGVSDSFTKFTGSIGKGLSAATMDREYQDRRRMNMARNRPKHALVGVAQGATSFANSLTSGFSGLVTRPMEGATKDGVGGFFKGFGKGLVGAVTKPVVGVFDFTSNVTEGIRNTTTPTDTNMIERVRYPRYIGTDGLLKPYSLREAIGQHWLKDVDGGKYMDDTYIAHCHVQNDERVAMLTTTRVMLIRTRKLSVEWQEPFTEIQTIKREPTGIAIYLRSMSWEPFLIISDKHSREDFFKKIEEAVIKYNSTRRPNQ</sequence>
<feature type="region of interest" description="Disordered" evidence="4">
    <location>
        <begin position="885"/>
        <end position="927"/>
    </location>
</feature>
<proteinExistence type="inferred from homology"/>
<dbReference type="GO" id="GO:0006869">
    <property type="term" value="P:lipid transport"/>
    <property type="evidence" value="ECO:0007669"/>
    <property type="project" value="UniProtKB-KW"/>
</dbReference>